<dbReference type="Proteomes" id="UP000490386">
    <property type="component" value="Unassembled WGS sequence"/>
</dbReference>
<dbReference type="OrthoDB" id="3837844at2"/>
<comment type="caution">
    <text evidence="2">The sequence shown here is derived from an EMBL/GenBank/DDBJ whole genome shotgun (WGS) entry which is preliminary data.</text>
</comment>
<dbReference type="RefSeq" id="WP_151424215.1">
    <property type="nucleotide sequence ID" value="NZ_WBJX01000004.1"/>
</dbReference>
<feature type="domain" description="Aminoglycoside phosphotransferase" evidence="1">
    <location>
        <begin position="136"/>
        <end position="329"/>
    </location>
</feature>
<accession>A0A7J5B002</accession>
<dbReference type="Gene3D" id="3.90.1200.10">
    <property type="match status" value="1"/>
</dbReference>
<reference evidence="2 3" key="1">
    <citation type="submission" date="2019-09" db="EMBL/GenBank/DDBJ databases">
        <title>Phylogeny of genus Pseudoclavibacter and closely related genus.</title>
        <authorList>
            <person name="Li Y."/>
        </authorList>
    </citation>
    <scope>NUCLEOTIDE SEQUENCE [LARGE SCALE GENOMIC DNA]</scope>
    <source>
        <strain evidence="2 3">THG-MD12</strain>
    </source>
</reference>
<gene>
    <name evidence="2" type="ORF">F8O03_12960</name>
</gene>
<dbReference type="Pfam" id="PF01636">
    <property type="entry name" value="APH"/>
    <property type="match status" value="1"/>
</dbReference>
<dbReference type="AlphaFoldDB" id="A0A7J5B002"/>
<evidence type="ECO:0000313" key="2">
    <source>
        <dbReference type="EMBL" id="KAB1637187.1"/>
    </source>
</evidence>
<keyword evidence="2" id="KW-0808">Transferase</keyword>
<protein>
    <submittedName>
        <fullName evidence="2">Aminoglycoside phosphotransferase family protein</fullName>
    </submittedName>
</protein>
<keyword evidence="3" id="KW-1185">Reference proteome</keyword>
<evidence type="ECO:0000313" key="3">
    <source>
        <dbReference type="Proteomes" id="UP000490386"/>
    </source>
</evidence>
<dbReference type="InterPro" id="IPR002575">
    <property type="entry name" value="Aminoglycoside_PTrfase"/>
</dbReference>
<organism evidence="2 3">
    <name type="scientific">Pseudoclavibacter terrae</name>
    <dbReference type="NCBI Taxonomy" id="1530195"/>
    <lineage>
        <taxon>Bacteria</taxon>
        <taxon>Bacillati</taxon>
        <taxon>Actinomycetota</taxon>
        <taxon>Actinomycetes</taxon>
        <taxon>Micrococcales</taxon>
        <taxon>Microbacteriaceae</taxon>
        <taxon>Pseudoclavibacter</taxon>
    </lineage>
</organism>
<evidence type="ECO:0000259" key="1">
    <source>
        <dbReference type="Pfam" id="PF01636"/>
    </source>
</evidence>
<dbReference type="GO" id="GO:0016740">
    <property type="term" value="F:transferase activity"/>
    <property type="evidence" value="ECO:0007669"/>
    <property type="project" value="UniProtKB-KW"/>
</dbReference>
<dbReference type="EMBL" id="WBJX01000004">
    <property type="protein sequence ID" value="KAB1637187.1"/>
    <property type="molecule type" value="Genomic_DNA"/>
</dbReference>
<dbReference type="SUPFAM" id="SSF56112">
    <property type="entry name" value="Protein kinase-like (PK-like)"/>
    <property type="match status" value="1"/>
</dbReference>
<name>A0A7J5B002_9MICO</name>
<dbReference type="InterPro" id="IPR011009">
    <property type="entry name" value="Kinase-like_dom_sf"/>
</dbReference>
<sequence>MFAAARQVIEAVAAGTGREVASVTLACAEPSGDGVLAGYDVELASLQGPDERIRLFIDTATNPAAASVAGESQQWTTVQNPATREQVRVWRYPHDPALPALPATAFPDSARETAARFGAVGEGQLEMLAYRPGRRAVLRLAGPEGTLFFKVVRPGHAEPLHRIHEELAGAGVAVPRSRGWSEAGLVALERMPGVPADSHVPRTPDARLAFLRELQSLVASIGAARVTRGARASLTAGLDWYLLRLHDLLPARRTDIDGVAACIRAEVARARPGPARTVHGDLHLGQIFVEPHAQTDGRATITGVVDIDTAGVGDLADDLGGLYAHAIVTALTHDLCGRTDLRTSTFELAELVRLAWGDFAHTWNSPGQVGTLTDDPDLSIRANAVALTHLLSHAFGAAVRGGAGLDALPDRILDFAVALSKEPRR</sequence>
<proteinExistence type="predicted"/>